<dbReference type="RefSeq" id="XP_031577923.1">
    <property type="nucleotide sequence ID" value="XM_031721385.1"/>
</dbReference>
<evidence type="ECO:0000313" key="1">
    <source>
        <dbReference type="EMBL" id="OAT07722.1"/>
    </source>
</evidence>
<sequence length="174" mass="18701">MAAPSMTSALQTRGLDLSAINIARYHVGGPGHLPPSPSTVVVELLAQTFGNRSPNGGSTQSNRDRVLFPVSDLIIAVEGIQEPPSPITGTAGQVFQLSSVVGSRYWLYYCGGCNNPVACVRPSMGHREQATGKLTKLEGDSLRHRITSPSYQQLQCLINMENPGLSFLASYRPF</sequence>
<proteinExistence type="predicted"/>
<gene>
    <name evidence="1" type="ORF">BDBG_03756</name>
</gene>
<name>A0A179UMT4_BLAGS</name>
<reference evidence="2" key="1">
    <citation type="journal article" date="2015" name="PLoS Genet.">
        <title>The dynamic genome and transcriptome of the human fungal pathogen Blastomyces and close relative Emmonsia.</title>
        <authorList>
            <person name="Munoz J.F."/>
            <person name="Gauthier G.M."/>
            <person name="Desjardins C.A."/>
            <person name="Gallo J.E."/>
            <person name="Holder J."/>
            <person name="Sullivan T.D."/>
            <person name="Marty A.J."/>
            <person name="Carmen J.C."/>
            <person name="Chen Z."/>
            <person name="Ding L."/>
            <person name="Gujja S."/>
            <person name="Magrini V."/>
            <person name="Misas E."/>
            <person name="Mitreva M."/>
            <person name="Priest M."/>
            <person name="Saif S."/>
            <person name="Whiston E.A."/>
            <person name="Young S."/>
            <person name="Zeng Q."/>
            <person name="Goldman W.E."/>
            <person name="Mardis E.R."/>
            <person name="Taylor J.W."/>
            <person name="McEwen J.G."/>
            <person name="Clay O.K."/>
            <person name="Klein B.S."/>
            <person name="Cuomo C.A."/>
        </authorList>
    </citation>
    <scope>NUCLEOTIDE SEQUENCE [LARGE SCALE GENOMIC DNA]</scope>
    <source>
        <strain evidence="2">SLH14081</strain>
    </source>
</reference>
<evidence type="ECO:0000313" key="2">
    <source>
        <dbReference type="Proteomes" id="UP000002038"/>
    </source>
</evidence>
<dbReference type="EMBL" id="GG657453">
    <property type="protein sequence ID" value="OAT07722.1"/>
    <property type="molecule type" value="Genomic_DNA"/>
</dbReference>
<dbReference type="KEGG" id="bgh:BDBG_03756"/>
<dbReference type="AlphaFoldDB" id="A0A179UMT4"/>
<organism evidence="1 2">
    <name type="scientific">Blastomyces gilchristii (strain SLH14081)</name>
    <name type="common">Blastomyces dermatitidis</name>
    <dbReference type="NCBI Taxonomy" id="559298"/>
    <lineage>
        <taxon>Eukaryota</taxon>
        <taxon>Fungi</taxon>
        <taxon>Dikarya</taxon>
        <taxon>Ascomycota</taxon>
        <taxon>Pezizomycotina</taxon>
        <taxon>Eurotiomycetes</taxon>
        <taxon>Eurotiomycetidae</taxon>
        <taxon>Onygenales</taxon>
        <taxon>Ajellomycetaceae</taxon>
        <taxon>Blastomyces</taxon>
    </lineage>
</organism>
<protein>
    <submittedName>
        <fullName evidence="1">Uncharacterized protein</fullName>
    </submittedName>
</protein>
<accession>A0A179UMT4</accession>
<dbReference type="Proteomes" id="UP000002038">
    <property type="component" value="Unassembled WGS sequence"/>
</dbReference>
<dbReference type="VEuPathDB" id="FungiDB:BDBG_03756"/>
<keyword evidence="2" id="KW-1185">Reference proteome</keyword>
<dbReference type="GeneID" id="8505148"/>